<dbReference type="InterPro" id="IPR041711">
    <property type="entry name" value="Met-tRNA-FMT_N"/>
</dbReference>
<dbReference type="InterPro" id="IPR005794">
    <property type="entry name" value="Fmt"/>
</dbReference>
<comment type="caution">
    <text evidence="8">The sequence shown here is derived from an EMBL/GenBank/DDBJ whole genome shotgun (WGS) entry which is preliminary data.</text>
</comment>
<dbReference type="PANTHER" id="PTHR11138">
    <property type="entry name" value="METHIONYL-TRNA FORMYLTRANSFERASE"/>
    <property type="match status" value="1"/>
</dbReference>
<dbReference type="PROSITE" id="PS00373">
    <property type="entry name" value="GART"/>
    <property type="match status" value="1"/>
</dbReference>
<dbReference type="PANTHER" id="PTHR11138:SF5">
    <property type="entry name" value="METHIONYL-TRNA FORMYLTRANSFERASE, MITOCHONDRIAL"/>
    <property type="match status" value="1"/>
</dbReference>
<dbReference type="SUPFAM" id="SSF50486">
    <property type="entry name" value="FMT C-terminal domain-like"/>
    <property type="match status" value="1"/>
</dbReference>
<dbReference type="InterPro" id="IPR002376">
    <property type="entry name" value="Formyl_transf_N"/>
</dbReference>
<reference evidence="8 9" key="1">
    <citation type="submission" date="2016-06" db="EMBL/GenBank/DDBJ databases">
        <title>Respiratory ammonification of nitrate coupled to the oxidation of elemental sulfur in deep-sea autotrophic thermophilic bacteria.</title>
        <authorList>
            <person name="Slobodkina G.B."/>
            <person name="Mardanov A.V."/>
            <person name="Ravin N.V."/>
            <person name="Frolova A.A."/>
            <person name="Viryasiv M.B."/>
            <person name="Chernyh N.A."/>
            <person name="Bonch-Osmolovskaya E.A."/>
            <person name="Slobodkin A.I."/>
        </authorList>
    </citation>
    <scope>NUCLEOTIDE SEQUENCE [LARGE SCALE GENOMIC DNA]</scope>
    <source>
        <strain evidence="8 9">S69</strain>
    </source>
</reference>
<dbReference type="CDD" id="cd08704">
    <property type="entry name" value="Met_tRNA_FMT_C"/>
    <property type="match status" value="1"/>
</dbReference>
<dbReference type="CDD" id="cd08646">
    <property type="entry name" value="FMT_core_Met-tRNA-FMT_N"/>
    <property type="match status" value="1"/>
</dbReference>
<evidence type="ECO:0000256" key="5">
    <source>
        <dbReference type="HAMAP-Rule" id="MF_00182"/>
    </source>
</evidence>
<dbReference type="Pfam" id="PF00551">
    <property type="entry name" value="Formyl_trans_N"/>
    <property type="match status" value="1"/>
</dbReference>
<sequence length="321" mass="35093">MNKKVTDIKIVFMGTPEFAVPSLKALYHEGFEILSVVTQPDRPRGRGRSCRPSPVKVSALDLGLSILQPEKASSPEFIEEICALKPDFLVVVAYGQILKKSLLECPTIMPVNVHGSLLPKYRGAAPIQWSILNGDETTGITIMQMDEGMDTGPILLMEEVSIGTDETFGELYNRLSQLGARLLVHALKEVANGKLSPKPQPTDGVSYAPPIKKELLKIDWNESSSLITRKIRAFDPRPGAWTVLLGERVRLFSPEIVDFSLSDLQDAIPGQIISTSSGKLIVRTGDGAVGVSEIHPPGKRRMAVSDFLRGRKVEVGTRLGE</sequence>
<evidence type="ECO:0000259" key="6">
    <source>
        <dbReference type="Pfam" id="PF00551"/>
    </source>
</evidence>
<dbReference type="GO" id="GO:0005829">
    <property type="term" value="C:cytosol"/>
    <property type="evidence" value="ECO:0007669"/>
    <property type="project" value="TreeGrafter"/>
</dbReference>
<dbReference type="HAMAP" id="MF_00182">
    <property type="entry name" value="Formyl_trans"/>
    <property type="match status" value="1"/>
</dbReference>
<name>A0A1B9F7Q8_9BACT</name>
<dbReference type="InterPro" id="IPR036477">
    <property type="entry name" value="Formyl_transf_N_sf"/>
</dbReference>
<dbReference type="SUPFAM" id="SSF53328">
    <property type="entry name" value="Formyltransferase"/>
    <property type="match status" value="1"/>
</dbReference>
<dbReference type="GO" id="GO:0004479">
    <property type="term" value="F:methionyl-tRNA formyltransferase activity"/>
    <property type="evidence" value="ECO:0007669"/>
    <property type="project" value="UniProtKB-UniRule"/>
</dbReference>
<comment type="function">
    <text evidence="5">Attaches a formyl group to the free amino group of methionyl-tRNA(fMet). The formyl group appears to play a dual role in the initiator identity of N-formylmethionyl-tRNA by promoting its recognition by IF2 and preventing the misappropriation of this tRNA by the elongation apparatus.</text>
</comment>
<dbReference type="OrthoDB" id="9802815at2"/>
<dbReference type="EMBL" id="MAGO01000003">
    <property type="protein sequence ID" value="OCC15801.1"/>
    <property type="molecule type" value="Genomic_DNA"/>
</dbReference>
<dbReference type="InterPro" id="IPR011034">
    <property type="entry name" value="Formyl_transferase-like_C_sf"/>
</dbReference>
<gene>
    <name evidence="5" type="primary">fmt</name>
    <name evidence="8" type="ORF">DBT_0726</name>
</gene>
<dbReference type="Pfam" id="PF02911">
    <property type="entry name" value="Formyl_trans_C"/>
    <property type="match status" value="1"/>
</dbReference>
<evidence type="ECO:0000256" key="4">
    <source>
        <dbReference type="ARBA" id="ARBA00022917"/>
    </source>
</evidence>
<proteinExistence type="inferred from homology"/>
<dbReference type="InterPro" id="IPR044135">
    <property type="entry name" value="Met-tRNA-FMT_C"/>
</dbReference>
<comment type="catalytic activity">
    <reaction evidence="5">
        <text>L-methionyl-tRNA(fMet) + (6R)-10-formyltetrahydrofolate = N-formyl-L-methionyl-tRNA(fMet) + (6S)-5,6,7,8-tetrahydrofolate + H(+)</text>
        <dbReference type="Rhea" id="RHEA:24380"/>
        <dbReference type="Rhea" id="RHEA-COMP:9952"/>
        <dbReference type="Rhea" id="RHEA-COMP:9953"/>
        <dbReference type="ChEBI" id="CHEBI:15378"/>
        <dbReference type="ChEBI" id="CHEBI:57453"/>
        <dbReference type="ChEBI" id="CHEBI:78530"/>
        <dbReference type="ChEBI" id="CHEBI:78844"/>
        <dbReference type="ChEBI" id="CHEBI:195366"/>
        <dbReference type="EC" id="2.1.2.9"/>
    </reaction>
</comment>
<feature type="domain" description="Formyl transferase C-terminal" evidence="7">
    <location>
        <begin position="211"/>
        <end position="311"/>
    </location>
</feature>
<dbReference type="InterPro" id="IPR005793">
    <property type="entry name" value="Formyl_trans_C"/>
</dbReference>
<feature type="domain" description="Formyl transferase N-terminal" evidence="6">
    <location>
        <begin position="9"/>
        <end position="187"/>
    </location>
</feature>
<dbReference type="Proteomes" id="UP000093080">
    <property type="component" value="Unassembled WGS sequence"/>
</dbReference>
<protein>
    <recommendedName>
        <fullName evidence="2 5">Methionyl-tRNA formyltransferase</fullName>
        <ecNumber evidence="2 5">2.1.2.9</ecNumber>
    </recommendedName>
</protein>
<dbReference type="STRING" id="1156395.DBT_0726"/>
<keyword evidence="9" id="KW-1185">Reference proteome</keyword>
<dbReference type="EC" id="2.1.2.9" evidence="2 5"/>
<comment type="similarity">
    <text evidence="1 5">Belongs to the Fmt family.</text>
</comment>
<dbReference type="FunFam" id="3.40.50.12230:FF:000001">
    <property type="entry name" value="Methionyl-tRNA formyltransferase"/>
    <property type="match status" value="1"/>
</dbReference>
<evidence type="ECO:0000256" key="2">
    <source>
        <dbReference type="ARBA" id="ARBA00012261"/>
    </source>
</evidence>
<evidence type="ECO:0000313" key="9">
    <source>
        <dbReference type="Proteomes" id="UP000093080"/>
    </source>
</evidence>
<evidence type="ECO:0000259" key="7">
    <source>
        <dbReference type="Pfam" id="PF02911"/>
    </source>
</evidence>
<keyword evidence="3 5" id="KW-0808">Transferase</keyword>
<evidence type="ECO:0000256" key="1">
    <source>
        <dbReference type="ARBA" id="ARBA00010699"/>
    </source>
</evidence>
<dbReference type="RefSeq" id="WP_083186588.1">
    <property type="nucleotide sequence ID" value="NZ_MAGO01000003.1"/>
</dbReference>
<organism evidence="8 9">
    <name type="scientific">Dissulfuribacter thermophilus</name>
    <dbReference type="NCBI Taxonomy" id="1156395"/>
    <lineage>
        <taxon>Bacteria</taxon>
        <taxon>Pseudomonadati</taxon>
        <taxon>Thermodesulfobacteriota</taxon>
        <taxon>Dissulfuribacteria</taxon>
        <taxon>Dissulfuribacterales</taxon>
        <taxon>Dissulfuribacteraceae</taxon>
        <taxon>Dissulfuribacter</taxon>
    </lineage>
</organism>
<feature type="binding site" evidence="5">
    <location>
        <begin position="116"/>
        <end position="119"/>
    </location>
    <ligand>
        <name>(6S)-5,6,7,8-tetrahydrofolate</name>
        <dbReference type="ChEBI" id="CHEBI:57453"/>
    </ligand>
</feature>
<evidence type="ECO:0000256" key="3">
    <source>
        <dbReference type="ARBA" id="ARBA00022679"/>
    </source>
</evidence>
<dbReference type="Gene3D" id="3.40.50.12230">
    <property type="match status" value="1"/>
</dbReference>
<evidence type="ECO:0000313" key="8">
    <source>
        <dbReference type="EMBL" id="OCC15801.1"/>
    </source>
</evidence>
<dbReference type="AlphaFoldDB" id="A0A1B9F7Q8"/>
<dbReference type="PATRIC" id="fig|1156395.6.peg.736"/>
<dbReference type="InterPro" id="IPR001555">
    <property type="entry name" value="GART_AS"/>
</dbReference>
<accession>A0A1B9F7Q8</accession>
<keyword evidence="4 5" id="KW-0648">Protein biosynthesis</keyword>
<dbReference type="NCBIfam" id="TIGR00460">
    <property type="entry name" value="fmt"/>
    <property type="match status" value="1"/>
</dbReference>